<name>A0A093W216_TALMA</name>
<feature type="transmembrane region" description="Helical" evidence="6">
    <location>
        <begin position="328"/>
        <end position="352"/>
    </location>
</feature>
<feature type="transmembrane region" description="Helical" evidence="6">
    <location>
        <begin position="239"/>
        <end position="258"/>
    </location>
</feature>
<evidence type="ECO:0000256" key="4">
    <source>
        <dbReference type="ARBA" id="ARBA00023136"/>
    </source>
</evidence>
<dbReference type="InterPro" id="IPR011701">
    <property type="entry name" value="MFS"/>
</dbReference>
<dbReference type="InterPro" id="IPR020846">
    <property type="entry name" value="MFS_dom"/>
</dbReference>
<dbReference type="InterPro" id="IPR036259">
    <property type="entry name" value="MFS_trans_sf"/>
</dbReference>
<dbReference type="SUPFAM" id="SSF103473">
    <property type="entry name" value="MFS general substrate transporter"/>
    <property type="match status" value="1"/>
</dbReference>
<feature type="domain" description="Major facilitator superfamily (MFS) profile" evidence="7">
    <location>
        <begin position="202"/>
        <end position="662"/>
    </location>
</feature>
<dbReference type="PANTHER" id="PTHR23501:SF149">
    <property type="entry name" value="MULTIDRUG TRANSPORTER, PUTATIVE (AFU_ORTHOLOGUE AFUA_5G10430)-RELATED"/>
    <property type="match status" value="1"/>
</dbReference>
<feature type="transmembrane region" description="Helical" evidence="6">
    <location>
        <begin position="399"/>
        <end position="419"/>
    </location>
</feature>
<dbReference type="EMBL" id="JPOX01000002">
    <property type="protein sequence ID" value="KFX52906.1"/>
    <property type="molecule type" value="Genomic_DNA"/>
</dbReference>
<feature type="transmembrane region" description="Helical" evidence="6">
    <location>
        <begin position="499"/>
        <end position="516"/>
    </location>
</feature>
<dbReference type="PANTHER" id="PTHR23501">
    <property type="entry name" value="MAJOR FACILITATOR SUPERFAMILY"/>
    <property type="match status" value="1"/>
</dbReference>
<feature type="compositionally biased region" description="Polar residues" evidence="5">
    <location>
        <begin position="41"/>
        <end position="58"/>
    </location>
</feature>
<dbReference type="Gene3D" id="1.20.1720.10">
    <property type="entry name" value="Multidrug resistance protein D"/>
    <property type="match status" value="1"/>
</dbReference>
<evidence type="ECO:0000256" key="5">
    <source>
        <dbReference type="SAM" id="MobiDB-lite"/>
    </source>
</evidence>
<feature type="region of interest" description="Disordered" evidence="5">
    <location>
        <begin position="31"/>
        <end position="58"/>
    </location>
</feature>
<dbReference type="PROSITE" id="PS50850">
    <property type="entry name" value="MFS"/>
    <property type="match status" value="1"/>
</dbReference>
<dbReference type="GO" id="GO:0022857">
    <property type="term" value="F:transmembrane transporter activity"/>
    <property type="evidence" value="ECO:0007669"/>
    <property type="project" value="InterPro"/>
</dbReference>
<sequence length="669" mass="73582">MPSGFPNFRQIPSNLEVVMANRQAALLKKDAMKDATDDDSQSMASSDTLVNKSKSNKPGFSSGWKRMWLLTQERVECWDPLHRNVPIPVGTDCVVPSTMNATNEIRRETIQLSLLQAPNPNMAFRSDTMLMQETPGIMSNNGSKSKAKSRTTVTTYPTASQSTFNLDRDNSNVNNAIELETAEESDEPIEQGWISTSREWSMVVCFAIMAMMVAMDALILIPILPKITGKYHSNPSRDTMWPMTVYILANATFQRFHVAVMEIFGRRNMLIAGLIVFTMGLIFISASPPLFPILLVGRAVQGAGAAAMVSIPPAMLMDMIPERRRSMYNFAIILSSAIGAILGLTLGGIFIRQDSWKWIFYIAAPFCFLLFVITPLAVRPVGESLEPKKRLMKVDWTGSFLFSGSMTSLLLGLTWATSLNKELKLKVLVALGAGAVGMIVTMLYERSGASRPLLSLGILRVSPLTFLCVLIQSLLIAVQLVCLPAYLGGVHDSSSTTTGAILIPMIVTMLLVTGGIDIVPTKLYRYRWPLWFGWALNIASSASLTTFNTHTTLRVCIIVMLVTGLGHGITISATHTALRELSRQRSRSQRDACLIANFVRTAGFCLAIASADSAFRTRLRIHDEHYSPAQVYSSSFEDLMRALTILAGFGGLLSLFVGWKRTREGGLHA</sequence>
<protein>
    <submittedName>
        <fullName evidence="8">Vacuolar basic amino acid transporter 5</fullName>
    </submittedName>
</protein>
<keyword evidence="2 6" id="KW-0812">Transmembrane</keyword>
<organism evidence="8">
    <name type="scientific">Talaromyces marneffei PM1</name>
    <dbReference type="NCBI Taxonomy" id="1077442"/>
    <lineage>
        <taxon>Eukaryota</taxon>
        <taxon>Fungi</taxon>
        <taxon>Dikarya</taxon>
        <taxon>Ascomycota</taxon>
        <taxon>Pezizomycotina</taxon>
        <taxon>Eurotiomycetes</taxon>
        <taxon>Eurotiomycetidae</taxon>
        <taxon>Eurotiales</taxon>
        <taxon>Trichocomaceae</taxon>
        <taxon>Talaromyces</taxon>
        <taxon>Talaromyces sect. Talaromyces</taxon>
    </lineage>
</organism>
<evidence type="ECO:0000256" key="3">
    <source>
        <dbReference type="ARBA" id="ARBA00022989"/>
    </source>
</evidence>
<feature type="transmembrane region" description="Helical" evidence="6">
    <location>
        <begin position="552"/>
        <end position="571"/>
    </location>
</feature>
<evidence type="ECO:0000259" key="7">
    <source>
        <dbReference type="PROSITE" id="PS50850"/>
    </source>
</evidence>
<comment type="caution">
    <text evidence="8">The sequence shown here is derived from an EMBL/GenBank/DDBJ whole genome shotgun (WGS) entry which is preliminary data.</text>
</comment>
<feature type="transmembrane region" description="Helical" evidence="6">
    <location>
        <begin position="358"/>
        <end position="378"/>
    </location>
</feature>
<feature type="transmembrane region" description="Helical" evidence="6">
    <location>
        <begin position="464"/>
        <end position="487"/>
    </location>
</feature>
<dbReference type="Gene3D" id="1.20.1250.20">
    <property type="entry name" value="MFS general substrate transporter like domains"/>
    <property type="match status" value="1"/>
</dbReference>
<dbReference type="GO" id="GO:0005886">
    <property type="term" value="C:plasma membrane"/>
    <property type="evidence" value="ECO:0007669"/>
    <property type="project" value="TreeGrafter"/>
</dbReference>
<proteinExistence type="predicted"/>
<feature type="transmembrane region" description="Helical" evidence="6">
    <location>
        <begin position="293"/>
        <end position="316"/>
    </location>
</feature>
<reference evidence="8" key="1">
    <citation type="journal article" date="2014" name="PLoS Genet.">
        <title>Signature Gene Expression Reveals Novel Clues to the Molecular Mechanisms of Dimorphic Transition in Penicillium marneffei.</title>
        <authorList>
            <person name="Yang E."/>
            <person name="Wang G."/>
            <person name="Cai J."/>
            <person name="Woo P.C."/>
            <person name="Lau S.K."/>
            <person name="Yuen K.-Y."/>
            <person name="Chow W.-N."/>
            <person name="Lin X."/>
        </authorList>
    </citation>
    <scope>NUCLEOTIDE SEQUENCE [LARGE SCALE GENOMIC DNA]</scope>
    <source>
        <strain evidence="8">PM1</strain>
    </source>
</reference>
<feature type="transmembrane region" description="Helical" evidence="6">
    <location>
        <begin position="270"/>
        <end position="287"/>
    </location>
</feature>
<evidence type="ECO:0000313" key="8">
    <source>
        <dbReference type="EMBL" id="KFX52906.1"/>
    </source>
</evidence>
<keyword evidence="3 6" id="KW-1133">Transmembrane helix</keyword>
<keyword evidence="4 6" id="KW-0472">Membrane</keyword>
<feature type="transmembrane region" description="Helical" evidence="6">
    <location>
        <begin position="592"/>
        <end position="611"/>
    </location>
</feature>
<feature type="transmembrane region" description="Helical" evidence="6">
    <location>
        <begin position="425"/>
        <end position="444"/>
    </location>
</feature>
<gene>
    <name evidence="8" type="ORF">GQ26_0022950</name>
</gene>
<comment type="subcellular location">
    <subcellularLocation>
        <location evidence="1">Membrane</location>
        <topology evidence="1">Multi-pass membrane protein</topology>
    </subcellularLocation>
</comment>
<feature type="transmembrane region" description="Helical" evidence="6">
    <location>
        <begin position="200"/>
        <end position="224"/>
    </location>
</feature>
<dbReference type="AlphaFoldDB" id="A0A093W216"/>
<feature type="transmembrane region" description="Helical" evidence="6">
    <location>
        <begin position="639"/>
        <end position="659"/>
    </location>
</feature>
<accession>A0A093W216</accession>
<evidence type="ECO:0000256" key="1">
    <source>
        <dbReference type="ARBA" id="ARBA00004141"/>
    </source>
</evidence>
<evidence type="ECO:0000256" key="2">
    <source>
        <dbReference type="ARBA" id="ARBA00022692"/>
    </source>
</evidence>
<dbReference type="HOGENOM" id="CLU_020938_0_0_1"/>
<feature type="transmembrane region" description="Helical" evidence="6">
    <location>
        <begin position="528"/>
        <end position="546"/>
    </location>
</feature>
<evidence type="ECO:0000256" key="6">
    <source>
        <dbReference type="SAM" id="Phobius"/>
    </source>
</evidence>
<dbReference type="Pfam" id="PF07690">
    <property type="entry name" value="MFS_1"/>
    <property type="match status" value="1"/>
</dbReference>